<organism evidence="1 2">
    <name type="scientific">Rhizobium mongolense</name>
    <dbReference type="NCBI Taxonomy" id="57676"/>
    <lineage>
        <taxon>Bacteria</taxon>
        <taxon>Pseudomonadati</taxon>
        <taxon>Pseudomonadota</taxon>
        <taxon>Alphaproteobacteria</taxon>
        <taxon>Hyphomicrobiales</taxon>
        <taxon>Rhizobiaceae</taxon>
        <taxon>Rhizobium/Agrobacterium group</taxon>
        <taxon>Rhizobium</taxon>
    </lineage>
</organism>
<accession>A0ABR6IGE8</accession>
<dbReference type="EMBL" id="JACIFX010000001">
    <property type="protein sequence ID" value="MBB4226942.1"/>
    <property type="molecule type" value="Genomic_DNA"/>
</dbReference>
<reference evidence="1 2" key="1">
    <citation type="submission" date="2020-08" db="EMBL/GenBank/DDBJ databases">
        <title>Genomic Encyclopedia of Type Strains, Phase IV (KMG-V): Genome sequencing to study the core and pangenomes of soil and plant-associated prokaryotes.</title>
        <authorList>
            <person name="Whitman W."/>
        </authorList>
    </citation>
    <scope>NUCLEOTIDE SEQUENCE [LARGE SCALE GENOMIC DNA]</scope>
    <source>
        <strain evidence="1 2">SEMIA 4087</strain>
    </source>
</reference>
<dbReference type="Proteomes" id="UP000551353">
    <property type="component" value="Unassembled WGS sequence"/>
</dbReference>
<keyword evidence="2" id="KW-1185">Reference proteome</keyword>
<evidence type="ECO:0000313" key="2">
    <source>
        <dbReference type="Proteomes" id="UP000551353"/>
    </source>
</evidence>
<gene>
    <name evidence="1" type="ORF">GGD56_000762</name>
</gene>
<protein>
    <submittedName>
        <fullName evidence="1">Uncharacterized protein</fullName>
    </submittedName>
</protein>
<evidence type="ECO:0000313" key="1">
    <source>
        <dbReference type="EMBL" id="MBB4226942.1"/>
    </source>
</evidence>
<sequence length="65" mass="7196">MFDHRLVDGRDLGELRLVFGIYGEDHMIVAVADMAENGSRNTAVLQQGAGPEDAATEFRYRNADI</sequence>
<proteinExistence type="predicted"/>
<comment type="caution">
    <text evidence="1">The sequence shown here is derived from an EMBL/GenBank/DDBJ whole genome shotgun (WGS) entry which is preliminary data.</text>
</comment>
<name>A0ABR6IGE8_9HYPH</name>